<dbReference type="EMBL" id="QAID01000015">
    <property type="protein sequence ID" value="MDN4576558.1"/>
    <property type="molecule type" value="Genomic_DNA"/>
</dbReference>
<keyword evidence="3" id="KW-1185">Reference proteome</keyword>
<dbReference type="InterPro" id="IPR053717">
    <property type="entry name" value="MerB_lyase_sf"/>
</dbReference>
<sequence length="228" mass="25320">MNAVLAQAVCTVWDDVGNVVGYGLTLRETSHVFKVDGRRLYTWCAFDTLFFAILIDRTARVTSRCASSRPRRTPASRSCGWRYPAPRQEYIRQPAQGHRRGRAAGVICLVVHTRAARVLFAALMFCLKTMMSRGTVARMSVACAGCRHAMIALLTSAPSRRACEQGSTPNRRSNGCHSWSAHIARMAQRIAAGLWPDSEPMRLHADRNRPDGTRCRVDRVDHVVVPAG</sequence>
<gene>
    <name evidence="1" type="ORF">DBA34_00170</name>
    <name evidence="2" type="ORF">DBB29_00190</name>
</gene>
<evidence type="ECO:0000313" key="4">
    <source>
        <dbReference type="Proteomes" id="UP001172791"/>
    </source>
</evidence>
<comment type="caution">
    <text evidence="1">The sequence shown here is derived from an EMBL/GenBank/DDBJ whole genome shotgun (WGS) entry which is preliminary data.</text>
</comment>
<evidence type="ECO:0000313" key="2">
    <source>
        <dbReference type="EMBL" id="MDN4576558.1"/>
    </source>
</evidence>
<dbReference type="Gene3D" id="3.30.450.410">
    <property type="match status" value="1"/>
</dbReference>
<evidence type="ECO:0000313" key="1">
    <source>
        <dbReference type="EMBL" id="MDN4571692.1"/>
    </source>
</evidence>
<protein>
    <submittedName>
        <fullName evidence="1">Uncharacterized protein</fullName>
    </submittedName>
</protein>
<name>A0AAW7MG36_9BURK</name>
<dbReference type="GO" id="GO:0018836">
    <property type="term" value="F:alkylmercury lyase activity"/>
    <property type="evidence" value="ECO:0007669"/>
    <property type="project" value="InterPro"/>
</dbReference>
<dbReference type="InterPro" id="IPR004927">
    <property type="entry name" value="MerB"/>
</dbReference>
<dbReference type="Pfam" id="PF03243">
    <property type="entry name" value="MerB"/>
    <property type="match status" value="1"/>
</dbReference>
<accession>A0AAW7MG36</accession>
<dbReference type="EMBL" id="QAIC01000013">
    <property type="protein sequence ID" value="MDN4571692.1"/>
    <property type="molecule type" value="Genomic_DNA"/>
</dbReference>
<dbReference type="Proteomes" id="UP001172791">
    <property type="component" value="Unassembled WGS sequence"/>
</dbReference>
<dbReference type="PRINTS" id="PR01699">
    <property type="entry name" value="ORGNOHGLYASE"/>
</dbReference>
<dbReference type="AlphaFoldDB" id="A0AAW7MG36"/>
<reference evidence="1" key="1">
    <citation type="submission" date="2018-04" db="EMBL/GenBank/DDBJ databases">
        <authorList>
            <person name="Jy Z."/>
        </authorList>
    </citation>
    <scope>NUCLEOTIDE SEQUENCE</scope>
    <source>
        <strain evidence="2">AS13</strain>
        <strain evidence="1">LA18</strain>
    </source>
</reference>
<proteinExistence type="predicted"/>
<dbReference type="Proteomes" id="UP001172788">
    <property type="component" value="Unassembled WGS sequence"/>
</dbReference>
<dbReference type="SUPFAM" id="SSF160387">
    <property type="entry name" value="NosL/MerB-like"/>
    <property type="match status" value="1"/>
</dbReference>
<organism evidence="1 4">
    <name type="scientific">Pandoraea cepalis</name>
    <dbReference type="NCBI Taxonomy" id="2508294"/>
    <lineage>
        <taxon>Bacteria</taxon>
        <taxon>Pseudomonadati</taxon>
        <taxon>Pseudomonadota</taxon>
        <taxon>Betaproteobacteria</taxon>
        <taxon>Burkholderiales</taxon>
        <taxon>Burkholderiaceae</taxon>
        <taxon>Pandoraea</taxon>
    </lineage>
</organism>
<evidence type="ECO:0000313" key="3">
    <source>
        <dbReference type="Proteomes" id="UP001172788"/>
    </source>
</evidence>